<accession>A0A2H3JXV3</accession>
<sequence>MGQHTPQFATTPATGLEDNAAALPTPVTPRRHVERIASLLALGSVVFLPYWLIRRRMTRLHLEVARIGVANAALTRDVRALHGELAMRRTENERLVEVLNQTRAGAEALRSQMEKREGAHAQESTGMRDEMRDIRLALERLAADAVQRDHARAEWEKIRREDLRAFLRERQQTRSQFAAVKELGTSLADVAAFMHEVELQQGYSPRKSDGRGIERMRRLAQKLQDLPEPTDVVDQLREKPADTAAGPDIGKEKS</sequence>
<evidence type="ECO:0000256" key="2">
    <source>
        <dbReference type="SAM" id="Phobius"/>
    </source>
</evidence>
<evidence type="ECO:0000256" key="1">
    <source>
        <dbReference type="SAM" id="MobiDB-lite"/>
    </source>
</evidence>
<evidence type="ECO:0000313" key="3">
    <source>
        <dbReference type="EMBL" id="PCH40997.1"/>
    </source>
</evidence>
<proteinExistence type="predicted"/>
<protein>
    <submittedName>
        <fullName evidence="3">Uncharacterized protein</fullName>
    </submittedName>
</protein>
<feature type="compositionally biased region" description="Polar residues" evidence="1">
    <location>
        <begin position="1"/>
        <end position="13"/>
    </location>
</feature>
<feature type="transmembrane region" description="Helical" evidence="2">
    <location>
        <begin position="36"/>
        <end position="53"/>
    </location>
</feature>
<dbReference type="OrthoDB" id="3232130at2759"/>
<dbReference type="EMBL" id="KB468113">
    <property type="protein sequence ID" value="PCH40997.1"/>
    <property type="molecule type" value="Genomic_DNA"/>
</dbReference>
<keyword evidence="2" id="KW-0812">Transmembrane</keyword>
<keyword evidence="2" id="KW-0472">Membrane</keyword>
<reference evidence="3 4" key="1">
    <citation type="journal article" date="2012" name="Science">
        <title>The Paleozoic origin of enzymatic lignin decomposition reconstructed from 31 fungal genomes.</title>
        <authorList>
            <person name="Floudas D."/>
            <person name="Binder M."/>
            <person name="Riley R."/>
            <person name="Barry K."/>
            <person name="Blanchette R.A."/>
            <person name="Henrissat B."/>
            <person name="Martinez A.T."/>
            <person name="Otillar R."/>
            <person name="Spatafora J.W."/>
            <person name="Yadav J.S."/>
            <person name="Aerts A."/>
            <person name="Benoit I."/>
            <person name="Boyd A."/>
            <person name="Carlson A."/>
            <person name="Copeland A."/>
            <person name="Coutinho P.M."/>
            <person name="de Vries R.P."/>
            <person name="Ferreira P."/>
            <person name="Findley K."/>
            <person name="Foster B."/>
            <person name="Gaskell J."/>
            <person name="Glotzer D."/>
            <person name="Gorecki P."/>
            <person name="Heitman J."/>
            <person name="Hesse C."/>
            <person name="Hori C."/>
            <person name="Igarashi K."/>
            <person name="Jurgens J.A."/>
            <person name="Kallen N."/>
            <person name="Kersten P."/>
            <person name="Kohler A."/>
            <person name="Kuees U."/>
            <person name="Kumar T.K.A."/>
            <person name="Kuo A."/>
            <person name="LaButti K."/>
            <person name="Larrondo L.F."/>
            <person name="Lindquist E."/>
            <person name="Ling A."/>
            <person name="Lombard V."/>
            <person name="Lucas S."/>
            <person name="Lundell T."/>
            <person name="Martin R."/>
            <person name="McLaughlin D.J."/>
            <person name="Morgenstern I."/>
            <person name="Morin E."/>
            <person name="Murat C."/>
            <person name="Nagy L.G."/>
            <person name="Nolan M."/>
            <person name="Ohm R.A."/>
            <person name="Patyshakuliyeva A."/>
            <person name="Rokas A."/>
            <person name="Ruiz-Duenas F.J."/>
            <person name="Sabat G."/>
            <person name="Salamov A."/>
            <person name="Samejima M."/>
            <person name="Schmutz J."/>
            <person name="Slot J.C."/>
            <person name="St John F."/>
            <person name="Stenlid J."/>
            <person name="Sun H."/>
            <person name="Sun S."/>
            <person name="Syed K."/>
            <person name="Tsang A."/>
            <person name="Wiebenga A."/>
            <person name="Young D."/>
            <person name="Pisabarro A."/>
            <person name="Eastwood D.C."/>
            <person name="Martin F."/>
            <person name="Cullen D."/>
            <person name="Grigoriev I.V."/>
            <person name="Hibbett D.S."/>
        </authorList>
    </citation>
    <scope>NUCLEOTIDE SEQUENCE [LARGE SCALE GENOMIC DNA]</scope>
    <source>
        <strain evidence="3 4">MD-104</strain>
    </source>
</reference>
<gene>
    <name evidence="3" type="ORF">WOLCODRAFT_151036</name>
</gene>
<name>A0A2H3JXV3_WOLCO</name>
<organism evidence="3 4">
    <name type="scientific">Wolfiporia cocos (strain MD-104)</name>
    <name type="common">Brown rot fungus</name>
    <dbReference type="NCBI Taxonomy" id="742152"/>
    <lineage>
        <taxon>Eukaryota</taxon>
        <taxon>Fungi</taxon>
        <taxon>Dikarya</taxon>
        <taxon>Basidiomycota</taxon>
        <taxon>Agaricomycotina</taxon>
        <taxon>Agaricomycetes</taxon>
        <taxon>Polyporales</taxon>
        <taxon>Phaeolaceae</taxon>
        <taxon>Wolfiporia</taxon>
    </lineage>
</organism>
<dbReference type="Proteomes" id="UP000218811">
    <property type="component" value="Unassembled WGS sequence"/>
</dbReference>
<feature type="region of interest" description="Disordered" evidence="1">
    <location>
        <begin position="1"/>
        <end position="23"/>
    </location>
</feature>
<keyword evidence="4" id="KW-1185">Reference proteome</keyword>
<feature type="region of interest" description="Disordered" evidence="1">
    <location>
        <begin position="203"/>
        <end position="254"/>
    </location>
</feature>
<keyword evidence="2" id="KW-1133">Transmembrane helix</keyword>
<feature type="compositionally biased region" description="Basic and acidic residues" evidence="1">
    <location>
        <begin position="206"/>
        <end position="217"/>
    </location>
</feature>
<dbReference type="AlphaFoldDB" id="A0A2H3JXV3"/>
<evidence type="ECO:0000313" key="4">
    <source>
        <dbReference type="Proteomes" id="UP000218811"/>
    </source>
</evidence>
<dbReference type="OMA" id="IRQFAYK"/>